<evidence type="ECO:0000256" key="7">
    <source>
        <dbReference type="SAM" id="Phobius"/>
    </source>
</evidence>
<evidence type="ECO:0000259" key="8">
    <source>
        <dbReference type="Pfam" id="PF02687"/>
    </source>
</evidence>
<proteinExistence type="inferred from homology"/>
<evidence type="ECO:0000256" key="6">
    <source>
        <dbReference type="ARBA" id="ARBA00023136"/>
    </source>
</evidence>
<dbReference type="PANTHER" id="PTHR30489">
    <property type="entry name" value="LIPOPROTEIN-RELEASING SYSTEM TRANSMEMBRANE PROTEIN LOLE"/>
    <property type="match status" value="1"/>
</dbReference>
<feature type="transmembrane region" description="Helical" evidence="7">
    <location>
        <begin position="753"/>
        <end position="772"/>
    </location>
</feature>
<keyword evidence="10" id="KW-1185">Reference proteome</keyword>
<keyword evidence="5 7" id="KW-1133">Transmembrane helix</keyword>
<dbReference type="OrthoDB" id="5137249at2"/>
<feature type="transmembrane region" description="Helical" evidence="7">
    <location>
        <begin position="356"/>
        <end position="381"/>
    </location>
</feature>
<evidence type="ECO:0000256" key="3">
    <source>
        <dbReference type="ARBA" id="ARBA00022475"/>
    </source>
</evidence>
<evidence type="ECO:0000256" key="1">
    <source>
        <dbReference type="ARBA" id="ARBA00004651"/>
    </source>
</evidence>
<dbReference type="InterPro" id="IPR051447">
    <property type="entry name" value="Lipoprotein-release_system"/>
</dbReference>
<gene>
    <name evidence="9" type="ORF">EQU24_21970</name>
</gene>
<evidence type="ECO:0000313" key="10">
    <source>
        <dbReference type="Proteomes" id="UP000305881"/>
    </source>
</evidence>
<feature type="transmembrane region" description="Helical" evidence="7">
    <location>
        <begin position="430"/>
        <end position="449"/>
    </location>
</feature>
<dbReference type="Pfam" id="PF02687">
    <property type="entry name" value="FtsX"/>
    <property type="match status" value="2"/>
</dbReference>
<evidence type="ECO:0000256" key="2">
    <source>
        <dbReference type="ARBA" id="ARBA00005236"/>
    </source>
</evidence>
<reference evidence="10" key="1">
    <citation type="journal article" date="2019" name="J. Bacteriol.">
        <title>A Mutagenic Screen Identifies a TonB-Dependent Receptor Required for the Lanthanide Metal Switch in the Type I Methanotroph 'Methylotuvimicrobium buryatense' 5GB1C.</title>
        <authorList>
            <person name="Groom J.D."/>
            <person name="Ford S.M."/>
            <person name="Pesesky M.W."/>
            <person name="Lidstrom M.E."/>
        </authorList>
    </citation>
    <scope>NUCLEOTIDE SEQUENCE [LARGE SCALE GENOMIC DNA]</scope>
    <source>
        <strain evidence="10">5GB1C</strain>
    </source>
</reference>
<dbReference type="AlphaFoldDB" id="A0A4P9UVW9"/>
<keyword evidence="4 7" id="KW-0812">Transmembrane</keyword>
<feature type="transmembrane region" description="Helical" evidence="7">
    <location>
        <begin position="12"/>
        <end position="35"/>
    </location>
</feature>
<keyword evidence="6 7" id="KW-0472">Membrane</keyword>
<comment type="subcellular location">
    <subcellularLocation>
        <location evidence="1">Cell membrane</location>
        <topology evidence="1">Multi-pass membrane protein</topology>
    </subcellularLocation>
</comment>
<dbReference type="KEGG" id="mbur:EQU24_21970"/>
<keyword evidence="3" id="KW-1003">Cell membrane</keyword>
<feature type="transmembrane region" description="Helical" evidence="7">
    <location>
        <begin position="704"/>
        <end position="733"/>
    </location>
</feature>
<dbReference type="InterPro" id="IPR003838">
    <property type="entry name" value="ABC3_permease_C"/>
</dbReference>
<evidence type="ECO:0000256" key="4">
    <source>
        <dbReference type="ARBA" id="ARBA00022692"/>
    </source>
</evidence>
<feature type="transmembrane region" description="Helical" evidence="7">
    <location>
        <begin position="265"/>
        <end position="286"/>
    </location>
</feature>
<dbReference type="EMBL" id="CP035467">
    <property type="protein sequence ID" value="QCW84611.1"/>
    <property type="molecule type" value="Genomic_DNA"/>
</dbReference>
<feature type="transmembrane region" description="Helical" evidence="7">
    <location>
        <begin position="317"/>
        <end position="336"/>
    </location>
</feature>
<dbReference type="GO" id="GO:0044874">
    <property type="term" value="P:lipoprotein localization to outer membrane"/>
    <property type="evidence" value="ECO:0007669"/>
    <property type="project" value="TreeGrafter"/>
</dbReference>
<evidence type="ECO:0000313" key="9">
    <source>
        <dbReference type="EMBL" id="QCW84611.1"/>
    </source>
</evidence>
<dbReference type="GO" id="GO:0098797">
    <property type="term" value="C:plasma membrane protein complex"/>
    <property type="evidence" value="ECO:0007669"/>
    <property type="project" value="TreeGrafter"/>
</dbReference>
<sequence>MRALNRKLLRDLWLMRGMTLAISLVIIGGISTFIMSRVTYESLKLTQTSYYINQRFAEVFVSLVRAPEAAAERFAELPGINQVETRVVAAINIQVEGFDDPITGRIVSLPDFGAPRLNVPYVRRGRLPVAGAGNEVAISEAFADAHRLKPGDRIAVIIRGHRKRLNIVGIVLTPEYMYAIPPGGLFPDYQRYGILWMNRKALATAYNMDGAFNNVVFSLQSGAFERDVIDGIDLILARYGGLGAYSRKDQFSHRFITDELHALEIMATIFPVIFLSVATFLLNIVISRLVSTEREQIATLKAFGYATSQIAMHYVKLIISITSFGIVLGVALGLWFADALCSMYQQLYSFPYLHFILNPAVMSQAVLVTLFAALAGTAFAVRRAAQLPPAEGMRPEPPLNYRATLIERIGLQKHLDEPSRMIIRHIARQPVKAGLTILGIAAACGILMMTNFQRDAINWIIEVQYGLSSREDLTVMFNDPTPYRALYSLGALEGVNNIEGFRSVSARLVHGHRSYRFKVDGIEPGGKLHRILNPSLEAIDIPQEGIILSDYLATEILQIAPGQLLTIEVLEGNRSVFKVPVVGTSRQYLGVNAYMNRSTLNRLMHEGPAISGVQLSVDPEYQINLYHQLRDMPRVAGTIVRDTAIEQFNEMMEKTILWFSFITALLGAFVAFGVVYNSARIAFSERSRELASLRVLGFTRAEVGYILLGEIGLLTLAAIPPGFLVGIGLSSYIAKSFSSDLYRIPMIVVPSTYALAASIVLISFAVTAALIWRQLSRLDLIEVLKTRE</sequence>
<dbReference type="STRING" id="675511.GCA_000341735_03033"/>
<dbReference type="RefSeq" id="WP_017841505.1">
    <property type="nucleotide sequence ID" value="NZ_CP035467.1"/>
</dbReference>
<dbReference type="PANTHER" id="PTHR30489:SF0">
    <property type="entry name" value="LIPOPROTEIN-RELEASING SYSTEM TRANSMEMBRANE PROTEIN LOLE"/>
    <property type="match status" value="1"/>
</dbReference>
<feature type="transmembrane region" description="Helical" evidence="7">
    <location>
        <begin position="656"/>
        <end position="683"/>
    </location>
</feature>
<evidence type="ECO:0000256" key="5">
    <source>
        <dbReference type="ARBA" id="ARBA00022989"/>
    </source>
</evidence>
<name>A0A4P9UVW9_METBY</name>
<feature type="domain" description="ABC3 transporter permease C-terminal" evidence="8">
    <location>
        <begin position="662"/>
        <end position="778"/>
    </location>
</feature>
<accession>A0A4P9UVW9</accession>
<feature type="domain" description="ABC3 transporter permease C-terminal" evidence="8">
    <location>
        <begin position="269"/>
        <end position="389"/>
    </location>
</feature>
<protein>
    <submittedName>
        <fullName evidence="9">ABC transporter permease</fullName>
    </submittedName>
</protein>
<organism evidence="9 10">
    <name type="scientific">Methylotuvimicrobium buryatense</name>
    <name type="common">Methylomicrobium buryatense</name>
    <dbReference type="NCBI Taxonomy" id="95641"/>
    <lineage>
        <taxon>Bacteria</taxon>
        <taxon>Pseudomonadati</taxon>
        <taxon>Pseudomonadota</taxon>
        <taxon>Gammaproteobacteria</taxon>
        <taxon>Methylococcales</taxon>
        <taxon>Methylococcaceae</taxon>
        <taxon>Methylotuvimicrobium</taxon>
    </lineage>
</organism>
<dbReference type="Proteomes" id="UP000305881">
    <property type="component" value="Chromosome"/>
</dbReference>
<comment type="similarity">
    <text evidence="2">Belongs to the ABC-4 integral membrane protein family. LolC/E subfamily.</text>
</comment>